<evidence type="ECO:0000313" key="1">
    <source>
        <dbReference type="EMBL" id="RGP73558.1"/>
    </source>
</evidence>
<organism evidence="1 2">
    <name type="scientific">Fusarium longipes</name>
    <dbReference type="NCBI Taxonomy" id="694270"/>
    <lineage>
        <taxon>Eukaryota</taxon>
        <taxon>Fungi</taxon>
        <taxon>Dikarya</taxon>
        <taxon>Ascomycota</taxon>
        <taxon>Pezizomycotina</taxon>
        <taxon>Sordariomycetes</taxon>
        <taxon>Hypocreomycetidae</taxon>
        <taxon>Hypocreales</taxon>
        <taxon>Nectriaceae</taxon>
        <taxon>Fusarium</taxon>
    </lineage>
</organism>
<gene>
    <name evidence="1" type="ORF">FLONG3_6295</name>
</gene>
<dbReference type="EMBL" id="PXOG01000140">
    <property type="protein sequence ID" value="RGP73558.1"/>
    <property type="molecule type" value="Genomic_DNA"/>
</dbReference>
<accession>A0A395SMA0</accession>
<keyword evidence="2" id="KW-1185">Reference proteome</keyword>
<proteinExistence type="predicted"/>
<reference evidence="1 2" key="1">
    <citation type="journal article" date="2018" name="PLoS Pathog.">
        <title>Evolution of structural diversity of trichothecenes, a family of toxins produced by plant pathogenic and entomopathogenic fungi.</title>
        <authorList>
            <person name="Proctor R.H."/>
            <person name="McCormick S.P."/>
            <person name="Kim H.S."/>
            <person name="Cardoza R.E."/>
            <person name="Stanley A.M."/>
            <person name="Lindo L."/>
            <person name="Kelly A."/>
            <person name="Brown D.W."/>
            <person name="Lee T."/>
            <person name="Vaughan M.M."/>
            <person name="Alexander N.J."/>
            <person name="Busman M."/>
            <person name="Gutierrez S."/>
        </authorList>
    </citation>
    <scope>NUCLEOTIDE SEQUENCE [LARGE SCALE GENOMIC DNA]</scope>
    <source>
        <strain evidence="1 2">NRRL 20695</strain>
    </source>
</reference>
<comment type="caution">
    <text evidence="1">The sequence shown here is derived from an EMBL/GenBank/DDBJ whole genome shotgun (WGS) entry which is preliminary data.</text>
</comment>
<dbReference type="AlphaFoldDB" id="A0A395SMA0"/>
<dbReference type="Proteomes" id="UP000266234">
    <property type="component" value="Unassembled WGS sequence"/>
</dbReference>
<protein>
    <submittedName>
        <fullName evidence="1">Uncharacterized protein</fullName>
    </submittedName>
</protein>
<evidence type="ECO:0000313" key="2">
    <source>
        <dbReference type="Proteomes" id="UP000266234"/>
    </source>
</evidence>
<name>A0A395SMA0_9HYPO</name>
<sequence length="89" mass="9214">MCLPFFRKKKQPMVYDYYPQPAMSHSKRYDKYGYPKKYKKRSKYDHMGSGAGDLAAFWADGGWSGGGDGGGGGGGGGGCDGGGGGGGAC</sequence>